<dbReference type="PANTHER" id="PTHR30543">
    <property type="entry name" value="CHROMATE REDUCTASE"/>
    <property type="match status" value="1"/>
</dbReference>
<dbReference type="EMBL" id="NLAX01001623">
    <property type="protein sequence ID" value="PKS04871.1"/>
    <property type="molecule type" value="Genomic_DNA"/>
</dbReference>
<sequence>MLQDWPISVAGFTMSPCVTPSPTMSSKKIAIITTSTRVIRIGPSVAALVKGILEPAAAEASLELEIVDLKSFNLPLYDEAVPPSSVPKRAQFAHAHSIAWSNAIASYDAYILVIPEYNMGMSGSTKNAIDYLYNEWRGRPAAIVSYGIFGGTGASEQVKGVLSAMKLRLADTRPALAFANDVKGPDLFAAVNEGVLGKESSELWTQGENKRKLLAAFGEIKELLQAAPEVGEDA</sequence>
<proteinExistence type="predicted"/>
<dbReference type="InParanoid" id="A0A2N3MXG3"/>
<organism evidence="2 3">
    <name type="scientific">Lomentospora prolificans</name>
    <dbReference type="NCBI Taxonomy" id="41688"/>
    <lineage>
        <taxon>Eukaryota</taxon>
        <taxon>Fungi</taxon>
        <taxon>Dikarya</taxon>
        <taxon>Ascomycota</taxon>
        <taxon>Pezizomycotina</taxon>
        <taxon>Sordariomycetes</taxon>
        <taxon>Hypocreomycetidae</taxon>
        <taxon>Microascales</taxon>
        <taxon>Microascaceae</taxon>
        <taxon>Lomentospora</taxon>
    </lineage>
</organism>
<dbReference type="GO" id="GO:0010181">
    <property type="term" value="F:FMN binding"/>
    <property type="evidence" value="ECO:0007669"/>
    <property type="project" value="TreeGrafter"/>
</dbReference>
<dbReference type="PANTHER" id="PTHR30543:SF21">
    <property type="entry name" value="NAD(P)H-DEPENDENT FMN REDUCTASE LOT6"/>
    <property type="match status" value="1"/>
</dbReference>
<feature type="domain" description="NADPH-dependent FMN reductase-like" evidence="1">
    <location>
        <begin position="28"/>
        <end position="168"/>
    </location>
</feature>
<dbReference type="AlphaFoldDB" id="A0A2N3MXG3"/>
<gene>
    <name evidence="2" type="ORF">jhhlp_008235</name>
</gene>
<dbReference type="Gene3D" id="3.40.50.360">
    <property type="match status" value="1"/>
</dbReference>
<protein>
    <recommendedName>
        <fullName evidence="1">NADPH-dependent FMN reductase-like domain-containing protein</fullName>
    </recommendedName>
</protein>
<dbReference type="VEuPathDB" id="FungiDB:jhhlp_008235"/>
<keyword evidence="3" id="KW-1185">Reference proteome</keyword>
<name>A0A2N3MXG3_9PEZI</name>
<dbReference type="InterPro" id="IPR050712">
    <property type="entry name" value="NAD(P)H-dep_reductase"/>
</dbReference>
<dbReference type="FunCoup" id="A0A2N3MXG3">
    <property type="interactions" value="16"/>
</dbReference>
<dbReference type="GO" id="GO:0005829">
    <property type="term" value="C:cytosol"/>
    <property type="evidence" value="ECO:0007669"/>
    <property type="project" value="TreeGrafter"/>
</dbReference>
<dbReference type="Proteomes" id="UP000233524">
    <property type="component" value="Unassembled WGS sequence"/>
</dbReference>
<evidence type="ECO:0000259" key="1">
    <source>
        <dbReference type="Pfam" id="PF03358"/>
    </source>
</evidence>
<dbReference type="SUPFAM" id="SSF52218">
    <property type="entry name" value="Flavoproteins"/>
    <property type="match status" value="1"/>
</dbReference>
<dbReference type="GO" id="GO:0016491">
    <property type="term" value="F:oxidoreductase activity"/>
    <property type="evidence" value="ECO:0007669"/>
    <property type="project" value="InterPro"/>
</dbReference>
<dbReference type="Pfam" id="PF03358">
    <property type="entry name" value="FMN_red"/>
    <property type="match status" value="1"/>
</dbReference>
<dbReference type="STRING" id="41688.A0A2N3MXG3"/>
<dbReference type="InterPro" id="IPR029039">
    <property type="entry name" value="Flavoprotein-like_sf"/>
</dbReference>
<accession>A0A2N3MXG3</accession>
<reference evidence="2 3" key="1">
    <citation type="journal article" date="2017" name="G3 (Bethesda)">
        <title>First Draft Genome Sequence of the Pathogenic Fungus Lomentospora prolificans (Formerly Scedosporium prolificans).</title>
        <authorList>
            <person name="Luo R."/>
            <person name="Zimin A."/>
            <person name="Workman R."/>
            <person name="Fan Y."/>
            <person name="Pertea G."/>
            <person name="Grossman N."/>
            <person name="Wear M.P."/>
            <person name="Jia B."/>
            <person name="Miller H."/>
            <person name="Casadevall A."/>
            <person name="Timp W."/>
            <person name="Zhang S.X."/>
            <person name="Salzberg S.L."/>
        </authorList>
    </citation>
    <scope>NUCLEOTIDE SEQUENCE [LARGE SCALE GENOMIC DNA]</scope>
    <source>
        <strain evidence="2 3">JHH-5317</strain>
    </source>
</reference>
<evidence type="ECO:0000313" key="2">
    <source>
        <dbReference type="EMBL" id="PKS04871.1"/>
    </source>
</evidence>
<dbReference type="InterPro" id="IPR005025">
    <property type="entry name" value="FMN_Rdtase-like_dom"/>
</dbReference>
<dbReference type="OrthoDB" id="68575at2759"/>
<evidence type="ECO:0000313" key="3">
    <source>
        <dbReference type="Proteomes" id="UP000233524"/>
    </source>
</evidence>
<comment type="caution">
    <text evidence="2">The sequence shown here is derived from an EMBL/GenBank/DDBJ whole genome shotgun (WGS) entry which is preliminary data.</text>
</comment>